<organism evidence="1 2">
    <name type="scientific">Microbacterium allomyrinae</name>
    <dbReference type="NCBI Taxonomy" id="2830666"/>
    <lineage>
        <taxon>Bacteria</taxon>
        <taxon>Bacillati</taxon>
        <taxon>Actinomycetota</taxon>
        <taxon>Actinomycetes</taxon>
        <taxon>Micrococcales</taxon>
        <taxon>Microbacteriaceae</taxon>
        <taxon>Microbacterium</taxon>
    </lineage>
</organism>
<dbReference type="EMBL" id="JAGTTN010000012">
    <property type="protein sequence ID" value="MCC2034214.1"/>
    <property type="molecule type" value="Genomic_DNA"/>
</dbReference>
<evidence type="ECO:0008006" key="3">
    <source>
        <dbReference type="Google" id="ProtNLM"/>
    </source>
</evidence>
<evidence type="ECO:0000313" key="2">
    <source>
        <dbReference type="Proteomes" id="UP001139354"/>
    </source>
</evidence>
<name>A0A9X1S4F9_9MICO</name>
<dbReference type="AlphaFoldDB" id="A0A9X1S4F9"/>
<sequence>MLTDAPASFTIPDEIPEWSGFTYATPRTPSRATIGGRIANIAGMLGKPGMPWQREVWDVAGEVDSFGCLIHEIVVVTVPRQSGKTTMYGPVQIERSITTPGCKTFYTAQTGKDARSRFNDLKQLIEGSELMALEPVFRLSAGDEAIIWPNGSRNKIFAPVEAALHGETPPLVGMDEIWELDELLGDALLEGAIIPAQVTLAGRRQVWLISTAGTAASAFLRKWVERGRESVRKPGSHPKLAYFEASLPEDADPYDPVAIARFHPAVKRMDGTGTQDLASLMELAHQVSRATWLRAFCNIWTETSDPFIPPADWDAMADDTIGASWGDVAISWEVAHDNEMGAILATWRVDGKPHTRVVHAAPGTQWMEDLLAEIHARKPAAFGADDGGPTRRINDRLRLRLGDDAVEVLGMKDFGVACDTWVTAARDEHDLVHDGSKTLSFGIAHLVLKRVGEITRISRSASTGPVAAPVASAVGLFLYDHRSAPSWVPVTKY</sequence>
<protein>
    <recommendedName>
        <fullName evidence="3">Terminase</fullName>
    </recommendedName>
</protein>
<proteinExistence type="predicted"/>
<accession>A0A9X1S4F9</accession>
<dbReference type="RefSeq" id="WP_229386214.1">
    <property type="nucleotide sequence ID" value="NZ_JAGTTN010000012.1"/>
</dbReference>
<reference evidence="1" key="1">
    <citation type="submission" date="2021-04" db="EMBL/GenBank/DDBJ databases">
        <title>Microbacterium tenobrionis sp. nov. and Microbacterium allomyrinae sp. nov., isolated from larvae of Tenobrio molitor and Allomyrina dichotoma, respectively.</title>
        <authorList>
            <person name="Lee S.D."/>
        </authorList>
    </citation>
    <scope>NUCLEOTIDE SEQUENCE</scope>
    <source>
        <strain evidence="1">BWT-G7</strain>
    </source>
</reference>
<dbReference type="Gene3D" id="3.40.50.300">
    <property type="entry name" value="P-loop containing nucleotide triphosphate hydrolases"/>
    <property type="match status" value="1"/>
</dbReference>
<gene>
    <name evidence="1" type="ORF">KEC57_18710</name>
</gene>
<dbReference type="InterPro" id="IPR027417">
    <property type="entry name" value="P-loop_NTPase"/>
</dbReference>
<comment type="caution">
    <text evidence="1">The sequence shown here is derived from an EMBL/GenBank/DDBJ whole genome shotgun (WGS) entry which is preliminary data.</text>
</comment>
<keyword evidence="2" id="KW-1185">Reference proteome</keyword>
<evidence type="ECO:0000313" key="1">
    <source>
        <dbReference type="EMBL" id="MCC2034214.1"/>
    </source>
</evidence>
<dbReference type="Proteomes" id="UP001139354">
    <property type="component" value="Unassembled WGS sequence"/>
</dbReference>